<dbReference type="OrthoDB" id="536948at2759"/>
<dbReference type="Gene3D" id="2.10.70.10">
    <property type="entry name" value="Complement Module, domain 1"/>
    <property type="match status" value="1"/>
</dbReference>
<sequence length="324" mass="35569">MVMSGFPNGAQRFFPGARFGEGSGRVLLSDVNCAGNESNLLECENVQGNWVLSDCQHGSDVGVKCSAPNFEGCFSTGLLQTIDGFTVADMALEKCFSFCVPGGYRYIWIHMGTSCDCGNEIDGSKQVDIDECSIQCPEGTYCPAVTSVSNGNISTTASVPYTVGAQIRIMCNPGFMAYDDEVFCQADGRFNRDIRFLSVVSIVAVITVVFLIACLVRIRKRRYANLFCKRPQRLFPVTLPSRSHKDGTCVNEGVSSSLSVSSQHSLGYEIPLEVTLGGYHRNIINTGNSQDKQNGYYYMENDPNNQTGFNNNSKLDQDYEHVQL</sequence>
<feature type="disulfide bond" evidence="2">
    <location>
        <begin position="33"/>
        <end position="43"/>
    </location>
</feature>
<protein>
    <submittedName>
        <fullName evidence="9">Galectin-3-binding protein B</fullName>
    </submittedName>
</protein>
<accession>A0A9Q1H565</accession>
<evidence type="ECO:0000259" key="6">
    <source>
        <dbReference type="PROSITE" id="PS50287"/>
    </source>
</evidence>
<evidence type="ECO:0000256" key="4">
    <source>
        <dbReference type="SAM" id="MobiDB-lite"/>
    </source>
</evidence>
<evidence type="ECO:0000313" key="10">
    <source>
        <dbReference type="Proteomes" id="UP001152320"/>
    </source>
</evidence>
<dbReference type="InterPro" id="IPR000436">
    <property type="entry name" value="Sushi_SCR_CCP_dom"/>
</dbReference>
<dbReference type="SMART" id="SM00202">
    <property type="entry name" value="SR"/>
    <property type="match status" value="1"/>
</dbReference>
<keyword evidence="5" id="KW-0812">Transmembrane</keyword>
<dbReference type="Pfam" id="PF00530">
    <property type="entry name" value="SRCR"/>
    <property type="match status" value="1"/>
</dbReference>
<dbReference type="Pfam" id="PF00084">
    <property type="entry name" value="Sushi"/>
    <property type="match status" value="1"/>
</dbReference>
<dbReference type="InterPro" id="IPR001190">
    <property type="entry name" value="SRCR"/>
</dbReference>
<dbReference type="SUPFAM" id="SSF56487">
    <property type="entry name" value="SRCR-like"/>
    <property type="match status" value="1"/>
</dbReference>
<comment type="caution">
    <text evidence="2">Lacks conserved residue(s) required for the propagation of feature annotation.</text>
</comment>
<dbReference type="GO" id="GO:0016020">
    <property type="term" value="C:membrane"/>
    <property type="evidence" value="ECO:0007669"/>
    <property type="project" value="InterPro"/>
</dbReference>
<feature type="region of interest" description="Disordered" evidence="4">
    <location>
        <begin position="300"/>
        <end position="324"/>
    </location>
</feature>
<feature type="transmembrane region" description="Helical" evidence="5">
    <location>
        <begin position="194"/>
        <end position="216"/>
    </location>
</feature>
<evidence type="ECO:0000256" key="2">
    <source>
        <dbReference type="PROSITE-ProRule" id="PRU00196"/>
    </source>
</evidence>
<evidence type="ECO:0000256" key="5">
    <source>
        <dbReference type="SAM" id="Phobius"/>
    </source>
</evidence>
<dbReference type="EMBL" id="JAIZAY010000011">
    <property type="protein sequence ID" value="KAJ8032776.1"/>
    <property type="molecule type" value="Genomic_DNA"/>
</dbReference>
<name>A0A9Q1H565_HOLLE</name>
<dbReference type="PANTHER" id="PTHR48071">
    <property type="entry name" value="SRCR DOMAIN-CONTAINING PROTEIN"/>
    <property type="match status" value="1"/>
</dbReference>
<feature type="compositionally biased region" description="Polar residues" evidence="4">
    <location>
        <begin position="302"/>
        <end position="314"/>
    </location>
</feature>
<feature type="domain" description="SRCR" evidence="6">
    <location>
        <begin position="1"/>
        <end position="66"/>
    </location>
</feature>
<dbReference type="PROSITE" id="PS51212">
    <property type="entry name" value="WSC"/>
    <property type="match status" value="1"/>
</dbReference>
<gene>
    <name evidence="9" type="ORF">HOLleu_22826</name>
</gene>
<dbReference type="CDD" id="cd00033">
    <property type="entry name" value="CCP"/>
    <property type="match status" value="1"/>
</dbReference>
<dbReference type="SUPFAM" id="SSF57535">
    <property type="entry name" value="Complement control module/SCR domain"/>
    <property type="match status" value="1"/>
</dbReference>
<feature type="domain" description="Sushi" evidence="7">
    <location>
        <begin position="140"/>
        <end position="199"/>
    </location>
</feature>
<dbReference type="Pfam" id="PF01822">
    <property type="entry name" value="WSC"/>
    <property type="match status" value="1"/>
</dbReference>
<dbReference type="PANTHER" id="PTHR48071:SF18">
    <property type="entry name" value="DELETED IN MALIGNANT BRAIN TUMORS 1 PROTEIN-RELATED"/>
    <property type="match status" value="1"/>
</dbReference>
<keyword evidence="5" id="KW-0472">Membrane</keyword>
<reference evidence="9" key="1">
    <citation type="submission" date="2021-10" db="EMBL/GenBank/DDBJ databases">
        <title>Tropical sea cucumber genome reveals ecological adaptation and Cuvierian tubules defense mechanism.</title>
        <authorList>
            <person name="Chen T."/>
        </authorList>
    </citation>
    <scope>NUCLEOTIDE SEQUENCE</scope>
    <source>
        <strain evidence="9">Nanhai2018</strain>
        <tissue evidence="9">Muscle</tissue>
    </source>
</reference>
<dbReference type="InterPro" id="IPR036772">
    <property type="entry name" value="SRCR-like_dom_sf"/>
</dbReference>
<evidence type="ECO:0000259" key="7">
    <source>
        <dbReference type="PROSITE" id="PS50923"/>
    </source>
</evidence>
<dbReference type="PROSITE" id="PS50287">
    <property type="entry name" value="SRCR_2"/>
    <property type="match status" value="1"/>
</dbReference>
<organism evidence="9 10">
    <name type="scientific">Holothuria leucospilota</name>
    <name type="common">Black long sea cucumber</name>
    <name type="synonym">Mertensiothuria leucospilota</name>
    <dbReference type="NCBI Taxonomy" id="206669"/>
    <lineage>
        <taxon>Eukaryota</taxon>
        <taxon>Metazoa</taxon>
        <taxon>Echinodermata</taxon>
        <taxon>Eleutherozoa</taxon>
        <taxon>Echinozoa</taxon>
        <taxon>Holothuroidea</taxon>
        <taxon>Aspidochirotacea</taxon>
        <taxon>Aspidochirotida</taxon>
        <taxon>Holothuriidae</taxon>
        <taxon>Holothuria</taxon>
    </lineage>
</organism>
<evidence type="ECO:0000256" key="1">
    <source>
        <dbReference type="ARBA" id="ARBA00023157"/>
    </source>
</evidence>
<dbReference type="Proteomes" id="UP001152320">
    <property type="component" value="Chromosome 11"/>
</dbReference>
<evidence type="ECO:0000313" key="9">
    <source>
        <dbReference type="EMBL" id="KAJ8032776.1"/>
    </source>
</evidence>
<keyword evidence="3" id="KW-0768">Sushi</keyword>
<feature type="domain" description="WSC" evidence="8">
    <location>
        <begin position="67"/>
        <end position="164"/>
    </location>
</feature>
<feature type="compositionally biased region" description="Basic and acidic residues" evidence="4">
    <location>
        <begin position="315"/>
        <end position="324"/>
    </location>
</feature>
<dbReference type="AlphaFoldDB" id="A0A9Q1H565"/>
<dbReference type="InterPro" id="IPR002889">
    <property type="entry name" value="WSC_carb-bd"/>
</dbReference>
<dbReference type="InterPro" id="IPR035976">
    <property type="entry name" value="Sushi/SCR/CCP_sf"/>
</dbReference>
<comment type="caution">
    <text evidence="9">The sequence shown here is derived from an EMBL/GenBank/DDBJ whole genome shotgun (WGS) entry which is preliminary data.</text>
</comment>
<dbReference type="PROSITE" id="PS50923">
    <property type="entry name" value="SUSHI"/>
    <property type="match status" value="1"/>
</dbReference>
<proteinExistence type="predicted"/>
<keyword evidence="1 2" id="KW-1015">Disulfide bond</keyword>
<keyword evidence="5" id="KW-1133">Transmembrane helix</keyword>
<dbReference type="Gene3D" id="3.10.250.10">
    <property type="entry name" value="SRCR-like domain"/>
    <property type="match status" value="1"/>
</dbReference>
<evidence type="ECO:0000256" key="3">
    <source>
        <dbReference type="PROSITE-ProRule" id="PRU00302"/>
    </source>
</evidence>
<keyword evidence="10" id="KW-1185">Reference proteome</keyword>
<evidence type="ECO:0000259" key="8">
    <source>
        <dbReference type="PROSITE" id="PS51212"/>
    </source>
</evidence>